<proteinExistence type="predicted"/>
<name>A0A8X6PAH2_NEPPI</name>
<dbReference type="EMBL" id="BMAW01066868">
    <property type="protein sequence ID" value="GFT56931.1"/>
    <property type="molecule type" value="Genomic_DNA"/>
</dbReference>
<organism evidence="2 3">
    <name type="scientific">Nephila pilipes</name>
    <name type="common">Giant wood spider</name>
    <name type="synonym">Nephila maculata</name>
    <dbReference type="NCBI Taxonomy" id="299642"/>
    <lineage>
        <taxon>Eukaryota</taxon>
        <taxon>Metazoa</taxon>
        <taxon>Ecdysozoa</taxon>
        <taxon>Arthropoda</taxon>
        <taxon>Chelicerata</taxon>
        <taxon>Arachnida</taxon>
        <taxon>Araneae</taxon>
        <taxon>Araneomorphae</taxon>
        <taxon>Entelegynae</taxon>
        <taxon>Araneoidea</taxon>
        <taxon>Nephilidae</taxon>
        <taxon>Nephila</taxon>
    </lineage>
</organism>
<evidence type="ECO:0000313" key="2">
    <source>
        <dbReference type="EMBL" id="GFT56931.1"/>
    </source>
</evidence>
<comment type="caution">
    <text evidence="2">The sequence shown here is derived from an EMBL/GenBank/DDBJ whole genome shotgun (WGS) entry which is preliminary data.</text>
</comment>
<protein>
    <submittedName>
        <fullName evidence="2">Uncharacterized protein</fullName>
    </submittedName>
</protein>
<dbReference type="OrthoDB" id="5977855at2759"/>
<reference evidence="2" key="1">
    <citation type="submission" date="2020-08" db="EMBL/GenBank/DDBJ databases">
        <title>Multicomponent nature underlies the extraordinary mechanical properties of spider dragline silk.</title>
        <authorList>
            <person name="Kono N."/>
            <person name="Nakamura H."/>
            <person name="Mori M."/>
            <person name="Yoshida Y."/>
            <person name="Ohtoshi R."/>
            <person name="Malay A.D."/>
            <person name="Moran D.A.P."/>
            <person name="Tomita M."/>
            <person name="Numata K."/>
            <person name="Arakawa K."/>
        </authorList>
    </citation>
    <scope>NUCLEOTIDE SEQUENCE</scope>
</reference>
<keyword evidence="1" id="KW-0812">Transmembrane</keyword>
<gene>
    <name evidence="2" type="primary">AVEN_8996_1</name>
    <name evidence="2" type="ORF">NPIL_584361</name>
</gene>
<keyword evidence="3" id="KW-1185">Reference proteome</keyword>
<keyword evidence="1" id="KW-1133">Transmembrane helix</keyword>
<accession>A0A8X6PAH2</accession>
<dbReference type="Proteomes" id="UP000887013">
    <property type="component" value="Unassembled WGS sequence"/>
</dbReference>
<evidence type="ECO:0000256" key="1">
    <source>
        <dbReference type="SAM" id="Phobius"/>
    </source>
</evidence>
<keyword evidence="1" id="KW-0472">Membrane</keyword>
<evidence type="ECO:0000313" key="3">
    <source>
        <dbReference type="Proteomes" id="UP000887013"/>
    </source>
</evidence>
<feature type="transmembrane region" description="Helical" evidence="1">
    <location>
        <begin position="129"/>
        <end position="151"/>
    </location>
</feature>
<dbReference type="AlphaFoldDB" id="A0A8X6PAH2"/>
<sequence length="180" mass="20571">MCGHLNHYIKKENILMGAYVAETNSCKTLVDVMSEKDFMQFKKGKPSVHGLTHAHSYPINVQCHNGKRDPKGRWCICNQGWDSAPFDHKNFNPDVQVYHMCTVWMGKLTAEIARNITVMSKNYHKITTAVIFSLLAVSFLLLVSLLVFFIYRQKPWKDDSSIDDAETIGLTQVQNESETE</sequence>